<dbReference type="Proteomes" id="UP001162734">
    <property type="component" value="Chromosome"/>
</dbReference>
<keyword evidence="3" id="KW-1185">Reference proteome</keyword>
<dbReference type="Gene3D" id="3.90.550.10">
    <property type="entry name" value="Spore Coat Polysaccharide Biosynthesis Protein SpsA, Chain A"/>
    <property type="match status" value="1"/>
</dbReference>
<keyword evidence="2" id="KW-0808">Transferase</keyword>
<evidence type="ECO:0000313" key="3">
    <source>
        <dbReference type="Proteomes" id="UP001162734"/>
    </source>
</evidence>
<dbReference type="InterPro" id="IPR050834">
    <property type="entry name" value="Glycosyltransf_2"/>
</dbReference>
<dbReference type="InterPro" id="IPR029044">
    <property type="entry name" value="Nucleotide-diphossugar_trans"/>
</dbReference>
<dbReference type="PANTHER" id="PTHR43685">
    <property type="entry name" value="GLYCOSYLTRANSFERASE"/>
    <property type="match status" value="1"/>
</dbReference>
<reference evidence="3" key="1">
    <citation type="journal article" date="2022" name="Int. J. Syst. Evol. Microbiol.">
        <title>Anaeromyxobacter oryzae sp. nov., Anaeromyxobacter diazotrophicus sp. nov. and Anaeromyxobacter paludicola sp. nov., isolated from paddy soils.</title>
        <authorList>
            <person name="Itoh H."/>
            <person name="Xu Z."/>
            <person name="Mise K."/>
            <person name="Masuda Y."/>
            <person name="Ushijima N."/>
            <person name="Hayakawa C."/>
            <person name="Shiratori Y."/>
            <person name="Senoo K."/>
        </authorList>
    </citation>
    <scope>NUCLEOTIDE SEQUENCE [LARGE SCALE GENOMIC DNA]</scope>
    <source>
        <strain evidence="3">Red630</strain>
    </source>
</reference>
<protein>
    <submittedName>
        <fullName evidence="2">Glycosyl transferase</fullName>
    </submittedName>
</protein>
<gene>
    <name evidence="2" type="ORF">AMPC_01910</name>
</gene>
<dbReference type="Pfam" id="PF00535">
    <property type="entry name" value="Glycos_transf_2"/>
    <property type="match status" value="1"/>
</dbReference>
<dbReference type="InterPro" id="IPR001173">
    <property type="entry name" value="Glyco_trans_2-like"/>
</dbReference>
<name>A0ABM7X5J5_9BACT</name>
<accession>A0ABM7X5J5</accession>
<dbReference type="SUPFAM" id="SSF53448">
    <property type="entry name" value="Nucleotide-diphospho-sugar transferases"/>
    <property type="match status" value="1"/>
</dbReference>
<proteinExistence type="predicted"/>
<sequence>MADTARAPAVSVVIPCYQQAQYLELAVMSVLGQTFADHEVIVVDDGSPDESAAVARSLAARFPACRISLLRQENAGLAEARNAGIRMARGRYVLPLDADDAIDATFLEKTVGALEANPDCSVAFVDVVRFGAESGIWKMGPWDEDTLRRRNVAVCTSLFRREVWETLGGYNPNMVFGYEDYDFWVGCIERGMKAVHVPEPLFFYRVKQSSMVSGAMRNHVPLYCRVILNHPRFFPQAAVDEARRYLEANPLPAHRRLVKAAPRPAT</sequence>
<dbReference type="PANTHER" id="PTHR43685:SF2">
    <property type="entry name" value="GLYCOSYLTRANSFERASE 2-LIKE DOMAIN-CONTAINING PROTEIN"/>
    <property type="match status" value="1"/>
</dbReference>
<organism evidence="2 3">
    <name type="scientific">Anaeromyxobacter paludicola</name>
    <dbReference type="NCBI Taxonomy" id="2918171"/>
    <lineage>
        <taxon>Bacteria</taxon>
        <taxon>Pseudomonadati</taxon>
        <taxon>Myxococcota</taxon>
        <taxon>Myxococcia</taxon>
        <taxon>Myxococcales</taxon>
        <taxon>Cystobacterineae</taxon>
        <taxon>Anaeromyxobacteraceae</taxon>
        <taxon>Anaeromyxobacter</taxon>
    </lineage>
</organism>
<dbReference type="CDD" id="cd00761">
    <property type="entry name" value="Glyco_tranf_GTA_type"/>
    <property type="match status" value="1"/>
</dbReference>
<dbReference type="RefSeq" id="WP_248343686.1">
    <property type="nucleotide sequence ID" value="NZ_AP025592.1"/>
</dbReference>
<dbReference type="EMBL" id="AP025592">
    <property type="protein sequence ID" value="BDG07078.1"/>
    <property type="molecule type" value="Genomic_DNA"/>
</dbReference>
<feature type="domain" description="Glycosyltransferase 2-like" evidence="1">
    <location>
        <begin position="11"/>
        <end position="131"/>
    </location>
</feature>
<evidence type="ECO:0000259" key="1">
    <source>
        <dbReference type="Pfam" id="PF00535"/>
    </source>
</evidence>
<dbReference type="GO" id="GO:0016740">
    <property type="term" value="F:transferase activity"/>
    <property type="evidence" value="ECO:0007669"/>
    <property type="project" value="UniProtKB-KW"/>
</dbReference>
<evidence type="ECO:0000313" key="2">
    <source>
        <dbReference type="EMBL" id="BDG07078.1"/>
    </source>
</evidence>